<dbReference type="EMBL" id="FMMM01000041">
    <property type="protein sequence ID" value="SCQ20708.1"/>
    <property type="molecule type" value="Genomic_DNA"/>
</dbReference>
<accession>A0A1D3UKX3</accession>
<name>A0A1D3UKX3_TANFO</name>
<evidence type="ECO:0000313" key="4">
    <source>
        <dbReference type="Proteomes" id="UP000182057"/>
    </source>
</evidence>
<dbReference type="GeneID" id="34758546"/>
<reference evidence="2 5" key="2">
    <citation type="submission" date="2017-09" db="EMBL/GenBank/DDBJ databases">
        <title>Phase variable restriction modification systems are present in the genome sequences of periodontal pathogens Prevotella intermedia, Tannerella forsythia and Porphyromonas gingivalis.</title>
        <authorList>
            <person name="Haigh R.D."/>
            <person name="Crawford L."/>
            <person name="Ralph J."/>
            <person name="Wanford J."/>
            <person name="Vartoukian S.R."/>
            <person name="Hijazib K."/>
            <person name="Wade W."/>
            <person name="Oggioni M.R."/>
        </authorList>
    </citation>
    <scope>NUCLEOTIDE SEQUENCE [LARGE SCALE GENOMIC DNA]</scope>
    <source>
        <strain evidence="2 5">WW11663</strain>
    </source>
</reference>
<dbReference type="PROSITE" id="PS51257">
    <property type="entry name" value="PROKAR_LIPOPROTEIN"/>
    <property type="match status" value="1"/>
</dbReference>
<dbReference type="AlphaFoldDB" id="A0A1D3UKX3"/>
<organism evidence="3 4">
    <name type="scientific">Tannerella forsythia</name>
    <name type="common">Bacteroides forsythus</name>
    <dbReference type="NCBI Taxonomy" id="28112"/>
    <lineage>
        <taxon>Bacteria</taxon>
        <taxon>Pseudomonadati</taxon>
        <taxon>Bacteroidota</taxon>
        <taxon>Bacteroidia</taxon>
        <taxon>Bacteroidales</taxon>
        <taxon>Tannerellaceae</taxon>
        <taxon>Tannerella</taxon>
    </lineage>
</organism>
<keyword evidence="1" id="KW-0732">Signal</keyword>
<dbReference type="Proteomes" id="UP000219259">
    <property type="component" value="Unassembled WGS sequence"/>
</dbReference>
<dbReference type="Gene3D" id="1.25.40.390">
    <property type="match status" value="1"/>
</dbReference>
<dbReference type="OMA" id="IYFNYDW"/>
<feature type="chain" id="PRO_5014267182" evidence="1">
    <location>
        <begin position="26"/>
        <end position="550"/>
    </location>
</feature>
<evidence type="ECO:0000313" key="3">
    <source>
        <dbReference type="EMBL" id="SCQ20708.1"/>
    </source>
</evidence>
<feature type="signal peptide" evidence="1">
    <location>
        <begin position="1"/>
        <end position="25"/>
    </location>
</feature>
<dbReference type="Proteomes" id="UP000182057">
    <property type="component" value="Unassembled WGS sequence"/>
</dbReference>
<proteinExistence type="predicted"/>
<sequence precursor="true">MKTINKFNLKNGVLAAAVMVFGATACTSNFEELNTDPTGLTSLQAQQVGSFMQEAQRSIYYNQTNGNWEYQLIQNLNADLYSGYLAIPTPFASNNNNSQYVMMDGWNNQGFKDYFLHVMKPCAALLETQTADDYVAITKILRVAGMSKAVDTYGPIPYSKAIKGGIFIEYDSEEAIYKSFFEDLADAIQRLTAFVRKNGDVTGRLNFDLMCGKSHTTWLQFANTLRLRLAMRVVKVAPDLAKKEAEAAVANPYGVLEKVNIEVKDENTRNPLMVICRDYNDCSIGASFESILKGYKDPRLVKMALPVGWMDKGDIKDQSGKETNSIGKIYGVRNGFEVPAAGEYKMYSIPMVNTDGKDPMSTDYPLPIMKRAESYFLRAEGALRGWAMKGTAEDFYKEGVRVSFDDYKVSADYNAYIEGTTMAADYIDPHNPALNMKGMNDVPVKFMTDGTNEQKLQQIITQKWIAGFPEGLNAWSEYRRTGYPKLFPIIANKSAFPELTTLGIRRLPFCQNEKSFNRPGYDSGVKILEARGGKDNIATRLWWDTPAGNF</sequence>
<protein>
    <submittedName>
        <fullName evidence="2">SusD/RagB family nutrient-binding outer membrane lipoprotein</fullName>
    </submittedName>
    <submittedName>
        <fullName evidence="3">Susd and RagB outer membrane lipoprotein</fullName>
    </submittedName>
</protein>
<dbReference type="SUPFAM" id="SSF48452">
    <property type="entry name" value="TPR-like"/>
    <property type="match status" value="1"/>
</dbReference>
<evidence type="ECO:0000256" key="1">
    <source>
        <dbReference type="SAM" id="SignalP"/>
    </source>
</evidence>
<dbReference type="InterPro" id="IPR011990">
    <property type="entry name" value="TPR-like_helical_dom_sf"/>
</dbReference>
<dbReference type="RefSeq" id="WP_014224710.1">
    <property type="nucleotide sequence ID" value="NZ_CAJPTF010000046.1"/>
</dbReference>
<dbReference type="Pfam" id="PF12741">
    <property type="entry name" value="SusD-like"/>
    <property type="match status" value="1"/>
</dbReference>
<dbReference type="EMBL" id="NSLJ01000003">
    <property type="protein sequence ID" value="PDP44814.1"/>
    <property type="molecule type" value="Genomic_DNA"/>
</dbReference>
<keyword evidence="3" id="KW-0449">Lipoprotein</keyword>
<dbReference type="OrthoDB" id="1387301at2"/>
<gene>
    <name evidence="2" type="ORF">CLI86_01525</name>
    <name evidence="3" type="ORF">TFUB20_01128</name>
</gene>
<reference evidence="3 4" key="1">
    <citation type="submission" date="2016-09" db="EMBL/GenBank/DDBJ databases">
        <authorList>
            <person name="Capua I."/>
            <person name="De Benedictis P."/>
            <person name="Joannis T."/>
            <person name="Lombin L.H."/>
            <person name="Cattoli G."/>
        </authorList>
    </citation>
    <scope>NUCLEOTIDE SEQUENCE [LARGE SCALE GENOMIC DNA]</scope>
    <source>
        <strain evidence="3 4">UB20</strain>
    </source>
</reference>
<evidence type="ECO:0000313" key="5">
    <source>
        <dbReference type="Proteomes" id="UP000219259"/>
    </source>
</evidence>
<dbReference type="InterPro" id="IPR024302">
    <property type="entry name" value="SusD-like"/>
</dbReference>
<evidence type="ECO:0000313" key="2">
    <source>
        <dbReference type="EMBL" id="PDP44814.1"/>
    </source>
</evidence>